<accession>A0AC34R911</accession>
<dbReference type="Proteomes" id="UP000887576">
    <property type="component" value="Unplaced"/>
</dbReference>
<protein>
    <submittedName>
        <fullName evidence="2">BTB domain-containing protein</fullName>
    </submittedName>
</protein>
<proteinExistence type="predicted"/>
<dbReference type="WBParaSite" id="JU765_v2.g4505.t1">
    <property type="protein sequence ID" value="JU765_v2.g4505.t1"/>
    <property type="gene ID" value="JU765_v2.g4505"/>
</dbReference>
<name>A0AC34R911_9BILA</name>
<sequence>MLDFTEALKLSSIADVAFVVNGETILADKFILYYRSPVFATMFNGPMAPKSENGEKPVIKIDDSRISAEDFKLFLGFLYSDKVDITGENAFALLNMGRMYEVESLVKLCDEFLTKNLNSENVITIANSASVFDDSDIYAESINFIQTSDVLKSDENFCQMNEAVLSEVLEMDEGELFCEKHCEPNKRQCYSCKKSFDASFKQCPLSHSLGSINHCFKCSNSNTLTEIKLFQKLLKWGQNQCKIKKMRQNPEHMKKILEPFLKLIRFPTMSIRDLTTFVYRTKLLDDSTFAAAVVAAQNVIDGEDQNPSPFSNVKRKRK</sequence>
<organism evidence="1 2">
    <name type="scientific">Panagrolaimus sp. JU765</name>
    <dbReference type="NCBI Taxonomy" id="591449"/>
    <lineage>
        <taxon>Eukaryota</taxon>
        <taxon>Metazoa</taxon>
        <taxon>Ecdysozoa</taxon>
        <taxon>Nematoda</taxon>
        <taxon>Chromadorea</taxon>
        <taxon>Rhabditida</taxon>
        <taxon>Tylenchina</taxon>
        <taxon>Panagrolaimomorpha</taxon>
        <taxon>Panagrolaimoidea</taxon>
        <taxon>Panagrolaimidae</taxon>
        <taxon>Panagrolaimus</taxon>
    </lineage>
</organism>
<reference evidence="2" key="1">
    <citation type="submission" date="2022-11" db="UniProtKB">
        <authorList>
            <consortium name="WormBaseParasite"/>
        </authorList>
    </citation>
    <scope>IDENTIFICATION</scope>
</reference>
<evidence type="ECO:0000313" key="2">
    <source>
        <dbReference type="WBParaSite" id="JU765_v2.g4505.t1"/>
    </source>
</evidence>
<evidence type="ECO:0000313" key="1">
    <source>
        <dbReference type="Proteomes" id="UP000887576"/>
    </source>
</evidence>